<dbReference type="AlphaFoldDB" id="A0A840VCH3"/>
<protein>
    <recommendedName>
        <fullName evidence="4">Phenol degradation protein meta</fullName>
    </recommendedName>
</protein>
<feature type="signal peptide" evidence="1">
    <location>
        <begin position="1"/>
        <end position="26"/>
    </location>
</feature>
<comment type="caution">
    <text evidence="2">The sequence shown here is derived from an EMBL/GenBank/DDBJ whole genome shotgun (WGS) entry which is preliminary data.</text>
</comment>
<name>A0A840VCH3_9PROT</name>
<reference evidence="2 3" key="1">
    <citation type="submission" date="2020-08" db="EMBL/GenBank/DDBJ databases">
        <title>Genomic Encyclopedia of Type Strains, Phase IV (KMG-IV): sequencing the most valuable type-strain genomes for metagenomic binning, comparative biology and taxonomic classification.</title>
        <authorList>
            <person name="Goeker M."/>
        </authorList>
    </citation>
    <scope>NUCLEOTIDE SEQUENCE [LARGE SCALE GENOMIC DNA]</scope>
    <source>
        <strain evidence="2 3">DSM 27026</strain>
    </source>
</reference>
<proteinExistence type="predicted"/>
<evidence type="ECO:0000313" key="3">
    <source>
        <dbReference type="Proteomes" id="UP000553706"/>
    </source>
</evidence>
<dbReference type="Pfam" id="PF13557">
    <property type="entry name" value="Phenol_MetA_deg"/>
    <property type="match status" value="1"/>
</dbReference>
<gene>
    <name evidence="2" type="ORF">HNP71_001666</name>
</gene>
<accession>A0A840VCH3</accession>
<evidence type="ECO:0000313" key="2">
    <source>
        <dbReference type="EMBL" id="MBB5373406.1"/>
    </source>
</evidence>
<dbReference type="EMBL" id="JACHFJ010000006">
    <property type="protein sequence ID" value="MBB5373406.1"/>
    <property type="molecule type" value="Genomic_DNA"/>
</dbReference>
<dbReference type="InterPro" id="IPR025737">
    <property type="entry name" value="FApF"/>
</dbReference>
<keyword evidence="3" id="KW-1185">Reference proteome</keyword>
<evidence type="ECO:0008006" key="4">
    <source>
        <dbReference type="Google" id="ProtNLM"/>
    </source>
</evidence>
<evidence type="ECO:0000256" key="1">
    <source>
        <dbReference type="SAM" id="SignalP"/>
    </source>
</evidence>
<organism evidence="2 3">
    <name type="scientific">Acidocella aromatica</name>
    <dbReference type="NCBI Taxonomy" id="1303579"/>
    <lineage>
        <taxon>Bacteria</taxon>
        <taxon>Pseudomonadati</taxon>
        <taxon>Pseudomonadota</taxon>
        <taxon>Alphaproteobacteria</taxon>
        <taxon>Acetobacterales</taxon>
        <taxon>Acidocellaceae</taxon>
        <taxon>Acidocella</taxon>
    </lineage>
</organism>
<dbReference type="RefSeq" id="WP_183266412.1">
    <property type="nucleotide sequence ID" value="NZ_JACHFJ010000006.1"/>
</dbReference>
<keyword evidence="1" id="KW-0732">Signal</keyword>
<dbReference type="Proteomes" id="UP000553706">
    <property type="component" value="Unassembled WGS sequence"/>
</dbReference>
<sequence>MSVKFLTSAAALAVVGSMFTFTAAKAEELWDPYLRGSGEGIPSGALAPPGFYGELDNYYADYSQFDNNGNRIPGTHLTVLVEMPVLVYIPNFKVLGATYGMAIGLPFDYTSFTPFQRQTPGGGNLGLYNTVLIPGALSWSLPHNLFARVGLTVLLPTATNTMSDYFKGNVKNGGAPSGNAFSTLQPDFGISWLWNGWNVSAAGHVSFNIGSDDNYGGVHGNSYHSTTEFSADYTVTKTIGRWTMGVGASQENQFSNDTLNGTPVPGTRFTNYSVGPIVGYEFPGGMSVTAIWNHCYGVHNDVGGDFVDFRFLTAF</sequence>
<feature type="chain" id="PRO_5032954415" description="Phenol degradation protein meta" evidence="1">
    <location>
        <begin position="27"/>
        <end position="315"/>
    </location>
</feature>